<dbReference type="AlphaFoldDB" id="A0A8S4SJ18"/>
<dbReference type="EMBL" id="CAKXAJ010026160">
    <property type="protein sequence ID" value="CAH2260085.1"/>
    <property type="molecule type" value="Genomic_DNA"/>
</dbReference>
<gene>
    <name evidence="2" type="primary">jg4809</name>
    <name evidence="2" type="ORF">PAEG_LOCUS23679</name>
</gene>
<feature type="region of interest" description="Disordered" evidence="1">
    <location>
        <begin position="1"/>
        <end position="39"/>
    </location>
</feature>
<proteinExistence type="predicted"/>
<feature type="compositionally biased region" description="Basic and acidic residues" evidence="1">
    <location>
        <begin position="18"/>
        <end position="32"/>
    </location>
</feature>
<accession>A0A8S4SJ18</accession>
<evidence type="ECO:0000256" key="1">
    <source>
        <dbReference type="SAM" id="MobiDB-lite"/>
    </source>
</evidence>
<dbReference type="Proteomes" id="UP000838756">
    <property type="component" value="Unassembled WGS sequence"/>
</dbReference>
<evidence type="ECO:0000313" key="2">
    <source>
        <dbReference type="EMBL" id="CAH2260085.1"/>
    </source>
</evidence>
<name>A0A8S4SJ18_9NEOP</name>
<reference evidence="2" key="1">
    <citation type="submission" date="2022-03" db="EMBL/GenBank/DDBJ databases">
        <authorList>
            <person name="Lindestad O."/>
        </authorList>
    </citation>
    <scope>NUCLEOTIDE SEQUENCE</scope>
</reference>
<organism evidence="2 3">
    <name type="scientific">Pararge aegeria aegeria</name>
    <dbReference type="NCBI Taxonomy" id="348720"/>
    <lineage>
        <taxon>Eukaryota</taxon>
        <taxon>Metazoa</taxon>
        <taxon>Ecdysozoa</taxon>
        <taxon>Arthropoda</taxon>
        <taxon>Hexapoda</taxon>
        <taxon>Insecta</taxon>
        <taxon>Pterygota</taxon>
        <taxon>Neoptera</taxon>
        <taxon>Endopterygota</taxon>
        <taxon>Lepidoptera</taxon>
        <taxon>Glossata</taxon>
        <taxon>Ditrysia</taxon>
        <taxon>Papilionoidea</taxon>
        <taxon>Nymphalidae</taxon>
        <taxon>Satyrinae</taxon>
        <taxon>Satyrini</taxon>
        <taxon>Parargina</taxon>
        <taxon>Pararge</taxon>
    </lineage>
</organism>
<keyword evidence="3" id="KW-1185">Reference proteome</keyword>
<evidence type="ECO:0000313" key="3">
    <source>
        <dbReference type="Proteomes" id="UP000838756"/>
    </source>
</evidence>
<sequence>MSVPERRGVGYSSVPQHLNDDHDRSEKSEPTEKKKKNIKSRIIEAAQPILHNFYLIIIIQTHYRFTTAHGSPAKMRSNTYGHKNGSMNECPRDSRVAQVTTTPCGEQRGKPVARPCQGDPVQTTCAYWLAGLVWWEASAVTSHYPTDKEVALSDLAFRYDVA</sequence>
<comment type="caution">
    <text evidence="2">The sequence shown here is derived from an EMBL/GenBank/DDBJ whole genome shotgun (WGS) entry which is preliminary data.</text>
</comment>
<protein>
    <submittedName>
        <fullName evidence="2">Jg4809 protein</fullName>
    </submittedName>
</protein>